<organism evidence="2 3">
    <name type="scientific">Candidatus Magasanikbacteria bacterium RIFCSPHIGHO2_02_FULL_47_14</name>
    <dbReference type="NCBI Taxonomy" id="1798680"/>
    <lineage>
        <taxon>Bacteria</taxon>
        <taxon>Candidatus Magasanikiibacteriota</taxon>
    </lineage>
</organism>
<dbReference type="EMBL" id="MFQB01000008">
    <property type="protein sequence ID" value="OGH68733.1"/>
    <property type="molecule type" value="Genomic_DNA"/>
</dbReference>
<keyword evidence="1" id="KW-0472">Membrane</keyword>
<keyword evidence="1" id="KW-0812">Transmembrane</keyword>
<dbReference type="STRING" id="1798680.A3J66_02630"/>
<dbReference type="Proteomes" id="UP000176282">
    <property type="component" value="Unassembled WGS sequence"/>
</dbReference>
<evidence type="ECO:0000313" key="3">
    <source>
        <dbReference type="Proteomes" id="UP000176282"/>
    </source>
</evidence>
<accession>A0A1F6MB52</accession>
<comment type="caution">
    <text evidence="2">The sequence shown here is derived from an EMBL/GenBank/DDBJ whole genome shotgun (WGS) entry which is preliminary data.</text>
</comment>
<protein>
    <recommendedName>
        <fullName evidence="4">Type 4 fimbrial biogenesis protein PilX N-terminal domain-containing protein</fullName>
    </recommendedName>
</protein>
<keyword evidence="1" id="KW-1133">Transmembrane helix</keyword>
<gene>
    <name evidence="2" type="ORF">A3J66_02630</name>
</gene>
<name>A0A1F6MB52_9BACT</name>
<evidence type="ECO:0000256" key="1">
    <source>
        <dbReference type="SAM" id="Phobius"/>
    </source>
</evidence>
<evidence type="ECO:0000313" key="2">
    <source>
        <dbReference type="EMBL" id="OGH68733.1"/>
    </source>
</evidence>
<reference evidence="2 3" key="1">
    <citation type="journal article" date="2016" name="Nat. Commun.">
        <title>Thousands of microbial genomes shed light on interconnected biogeochemical processes in an aquifer system.</title>
        <authorList>
            <person name="Anantharaman K."/>
            <person name="Brown C.T."/>
            <person name="Hug L.A."/>
            <person name="Sharon I."/>
            <person name="Castelle C.J."/>
            <person name="Probst A.J."/>
            <person name="Thomas B.C."/>
            <person name="Singh A."/>
            <person name="Wilkins M.J."/>
            <person name="Karaoz U."/>
            <person name="Brodie E.L."/>
            <person name="Williams K.H."/>
            <person name="Hubbard S.S."/>
            <person name="Banfield J.F."/>
        </authorList>
    </citation>
    <scope>NUCLEOTIDE SEQUENCE [LARGE SCALE GENOMIC DNA]</scope>
</reference>
<dbReference type="AlphaFoldDB" id="A0A1F6MB52"/>
<evidence type="ECO:0008006" key="4">
    <source>
        <dbReference type="Google" id="ProtNLM"/>
    </source>
</evidence>
<sequence length="132" mass="14187">MLQSQSFFQNRSGFAALFLVVVLGGVALMIVVGVTVVGFGRIERSLLHVRADGASTIADGCVEEALLRLRLDQSYQGGVLNLNGGSCILSVEANGDEYVIRTTSTLDVAQSTRTVRTVILQNSIQLKQWSSL</sequence>
<feature type="transmembrane region" description="Helical" evidence="1">
    <location>
        <begin position="12"/>
        <end position="40"/>
    </location>
</feature>
<proteinExistence type="predicted"/>